<evidence type="ECO:0000313" key="1">
    <source>
        <dbReference type="EMBL" id="EMI53980.1"/>
    </source>
</evidence>
<reference evidence="1 2" key="1">
    <citation type="journal article" date="2013" name="Mar. Genomics">
        <title>Expression of sulfatases in Rhodopirellula baltica and the diversity of sulfatases in the genus Rhodopirellula.</title>
        <authorList>
            <person name="Wegner C.E."/>
            <person name="Richter-Heitmann T."/>
            <person name="Klindworth A."/>
            <person name="Klockow C."/>
            <person name="Richter M."/>
            <person name="Achstetter T."/>
            <person name="Glockner F.O."/>
            <person name="Harder J."/>
        </authorList>
    </citation>
    <scope>NUCLEOTIDE SEQUENCE [LARGE SCALE GENOMIC DNA]</scope>
    <source>
        <strain evidence="1 2">SM41</strain>
    </source>
</reference>
<sequence>MRLDSAAVLVGKTVDIDYWLRKEVILVAVILAQFFLKIRKLLRISETIH</sequence>
<gene>
    <name evidence="1" type="ORF">RSSM_04584</name>
</gene>
<keyword evidence="2" id="KW-1185">Reference proteome</keyword>
<dbReference type="PATRIC" id="fig|1263870.3.peg.4849"/>
<evidence type="ECO:0000313" key="2">
    <source>
        <dbReference type="Proteomes" id="UP000011885"/>
    </source>
</evidence>
<dbReference type="AlphaFoldDB" id="M5TXR5"/>
<organism evidence="1 2">
    <name type="scientific">Rhodopirellula sallentina SM41</name>
    <dbReference type="NCBI Taxonomy" id="1263870"/>
    <lineage>
        <taxon>Bacteria</taxon>
        <taxon>Pseudomonadati</taxon>
        <taxon>Planctomycetota</taxon>
        <taxon>Planctomycetia</taxon>
        <taxon>Pirellulales</taxon>
        <taxon>Pirellulaceae</taxon>
        <taxon>Rhodopirellula</taxon>
    </lineage>
</organism>
<protein>
    <submittedName>
        <fullName evidence="1">Uncharacterized protein</fullName>
    </submittedName>
</protein>
<dbReference type="Proteomes" id="UP000011885">
    <property type="component" value="Unassembled WGS sequence"/>
</dbReference>
<accession>M5TXR5</accession>
<comment type="caution">
    <text evidence="1">The sequence shown here is derived from an EMBL/GenBank/DDBJ whole genome shotgun (WGS) entry which is preliminary data.</text>
</comment>
<dbReference type="EMBL" id="ANOH01000315">
    <property type="protein sequence ID" value="EMI53980.1"/>
    <property type="molecule type" value="Genomic_DNA"/>
</dbReference>
<proteinExistence type="predicted"/>
<name>M5TXR5_9BACT</name>